<dbReference type="Pfam" id="PF01381">
    <property type="entry name" value="HTH_3"/>
    <property type="match status" value="1"/>
</dbReference>
<sequence length="118" mass="13010">MAEDHHVDVSPIGSTAVAAHRHRTANNLAYAREWGARALAREIAWQLIRYRMDNDLTQEELAQRTGTSHSQITRIESGRHLPSVTSLGKIAAALDLTLRIVLEPRDGITPPDPRAAAD</sequence>
<evidence type="ECO:0000256" key="1">
    <source>
        <dbReference type="ARBA" id="ARBA00023125"/>
    </source>
</evidence>
<dbReference type="InterPro" id="IPR010982">
    <property type="entry name" value="Lambda_DNA-bd_dom_sf"/>
</dbReference>
<accession>A0A6J4VCN6</accession>
<dbReference type="GO" id="GO:0003700">
    <property type="term" value="F:DNA-binding transcription factor activity"/>
    <property type="evidence" value="ECO:0007669"/>
    <property type="project" value="TreeGrafter"/>
</dbReference>
<keyword evidence="1" id="KW-0238">DNA-binding</keyword>
<dbReference type="SUPFAM" id="SSF47413">
    <property type="entry name" value="lambda repressor-like DNA-binding domains"/>
    <property type="match status" value="1"/>
</dbReference>
<reference evidence="3" key="1">
    <citation type="submission" date="2020-02" db="EMBL/GenBank/DDBJ databases">
        <authorList>
            <person name="Meier V. D."/>
        </authorList>
    </citation>
    <scope>NUCLEOTIDE SEQUENCE</scope>
    <source>
        <strain evidence="3">AVDCRST_MAG18</strain>
    </source>
</reference>
<dbReference type="Gene3D" id="1.10.260.40">
    <property type="entry name" value="lambda repressor-like DNA-binding domains"/>
    <property type="match status" value="1"/>
</dbReference>
<evidence type="ECO:0000313" key="3">
    <source>
        <dbReference type="EMBL" id="CAA9573776.1"/>
    </source>
</evidence>
<dbReference type="InterPro" id="IPR050807">
    <property type="entry name" value="TransReg_Diox_bact_type"/>
</dbReference>
<dbReference type="InterPro" id="IPR001387">
    <property type="entry name" value="Cro/C1-type_HTH"/>
</dbReference>
<dbReference type="CDD" id="cd00093">
    <property type="entry name" value="HTH_XRE"/>
    <property type="match status" value="1"/>
</dbReference>
<dbReference type="PROSITE" id="PS50943">
    <property type="entry name" value="HTH_CROC1"/>
    <property type="match status" value="1"/>
</dbReference>
<feature type="domain" description="HTH cro/C1-type" evidence="2">
    <location>
        <begin position="47"/>
        <end position="101"/>
    </location>
</feature>
<dbReference type="PANTHER" id="PTHR46797:SF1">
    <property type="entry name" value="METHYLPHOSPHONATE SYNTHASE"/>
    <property type="match status" value="1"/>
</dbReference>
<dbReference type="PANTHER" id="PTHR46797">
    <property type="entry name" value="HTH-TYPE TRANSCRIPTIONAL REGULATOR"/>
    <property type="match status" value="1"/>
</dbReference>
<dbReference type="GO" id="GO:0003677">
    <property type="term" value="F:DNA binding"/>
    <property type="evidence" value="ECO:0007669"/>
    <property type="project" value="UniProtKB-KW"/>
</dbReference>
<dbReference type="AlphaFoldDB" id="A0A6J4VCN6"/>
<protein>
    <recommendedName>
        <fullName evidence="2">HTH cro/C1-type domain-containing protein</fullName>
    </recommendedName>
</protein>
<evidence type="ECO:0000259" key="2">
    <source>
        <dbReference type="PROSITE" id="PS50943"/>
    </source>
</evidence>
<gene>
    <name evidence="3" type="ORF">AVDCRST_MAG18-2285</name>
</gene>
<dbReference type="EMBL" id="CADCWN010000174">
    <property type="protein sequence ID" value="CAA9573776.1"/>
    <property type="molecule type" value="Genomic_DNA"/>
</dbReference>
<organism evidence="3">
    <name type="scientific">uncultured Thermomicrobiales bacterium</name>
    <dbReference type="NCBI Taxonomy" id="1645740"/>
    <lineage>
        <taxon>Bacteria</taxon>
        <taxon>Pseudomonadati</taxon>
        <taxon>Thermomicrobiota</taxon>
        <taxon>Thermomicrobia</taxon>
        <taxon>Thermomicrobiales</taxon>
        <taxon>environmental samples</taxon>
    </lineage>
</organism>
<name>A0A6J4VCN6_9BACT</name>
<dbReference type="SMART" id="SM00530">
    <property type="entry name" value="HTH_XRE"/>
    <property type="match status" value="1"/>
</dbReference>
<dbReference type="GO" id="GO:0005829">
    <property type="term" value="C:cytosol"/>
    <property type="evidence" value="ECO:0007669"/>
    <property type="project" value="TreeGrafter"/>
</dbReference>
<proteinExistence type="predicted"/>